<reference evidence="1 2" key="1">
    <citation type="journal article" date="2011" name="Stand. Genomic Sci.">
        <title>Complete genome sequence of the acetate-degrading sulfate reducer Desulfobacca acetoxidans type strain (ASRB2).</title>
        <authorList>
            <person name="Goker M."/>
            <person name="Teshima H."/>
            <person name="Lapidus A."/>
            <person name="Nolan M."/>
            <person name="Lucas S."/>
            <person name="Hammon N."/>
            <person name="Deshpande S."/>
            <person name="Cheng J.F."/>
            <person name="Tapia R."/>
            <person name="Han C."/>
            <person name="Goodwin L."/>
            <person name="Pitluck S."/>
            <person name="Huntemann M."/>
            <person name="Liolios K."/>
            <person name="Ivanova N."/>
            <person name="Pagani I."/>
            <person name="Mavromatis K."/>
            <person name="Ovchinikova G."/>
            <person name="Pati A."/>
            <person name="Chen A."/>
            <person name="Palaniappan K."/>
            <person name="Land M."/>
            <person name="Hauser L."/>
            <person name="Brambilla E.M."/>
            <person name="Rohde M."/>
            <person name="Spring S."/>
            <person name="Detter J.C."/>
            <person name="Woyke T."/>
            <person name="Bristow J."/>
            <person name="Eisen J.A."/>
            <person name="Markowitz V."/>
            <person name="Hugenholtz P."/>
            <person name="Kyrpides N.C."/>
            <person name="Klenk H.P."/>
        </authorList>
    </citation>
    <scope>NUCLEOTIDE SEQUENCE [LARGE SCALE GENOMIC DNA]</scope>
    <source>
        <strain evidence="2">ATCC 700848 / DSM 11109 / ASRB2</strain>
    </source>
</reference>
<evidence type="ECO:0008006" key="3">
    <source>
        <dbReference type="Google" id="ProtNLM"/>
    </source>
</evidence>
<protein>
    <recommendedName>
        <fullName evidence="3">SWIM-type domain-containing protein</fullName>
    </recommendedName>
</protein>
<dbReference type="RefSeq" id="WP_013707619.1">
    <property type="nucleotide sequence ID" value="NC_015388.1"/>
</dbReference>
<sequence>MRFEELDADKIQRLGSEEQWLAAQELVRQKQVHFRFRTPDRLEAAVQNNENWCTAAVSIIDGGLQSTCTCQHEGEGWCVCALAVLAAWLDKPESFLDRTALRDQLKQYSKSELIKIILELADKVLESRELLKEESPDLDTILESIDSIIGQVGPTGAAETGELEEKLRLAQEKADRLAQMGRLSEARATYFYLLDNVFGLEEDLGKPGLFSEELKQELYEEYCQLIHEDRHLDRTLVQQEIEQLESRAAFSQSQLNFADLKKNFIGEGE</sequence>
<reference evidence="2" key="2">
    <citation type="submission" date="2011-03" db="EMBL/GenBank/DDBJ databases">
        <title>The complete genome of Desulfobacca acetoxidans DSM 11109.</title>
        <authorList>
            <consortium name="US DOE Joint Genome Institute (JGI-PGF)"/>
            <person name="Lucas S."/>
            <person name="Copeland A."/>
            <person name="Lapidus A."/>
            <person name="Bruce D."/>
            <person name="Goodwin L."/>
            <person name="Pitluck S."/>
            <person name="Peters L."/>
            <person name="Kyrpides N."/>
            <person name="Mavromatis K."/>
            <person name="Ivanova N."/>
            <person name="Ovchinnikova G."/>
            <person name="Teshima H."/>
            <person name="Detter J.C."/>
            <person name="Han C."/>
            <person name="Land M."/>
            <person name="Hauser L."/>
            <person name="Markowitz V."/>
            <person name="Cheng J.-F."/>
            <person name="Hugenholtz P."/>
            <person name="Woyke T."/>
            <person name="Wu D."/>
            <person name="Spring S."/>
            <person name="Schueler E."/>
            <person name="Brambilla E."/>
            <person name="Klenk H.-P."/>
            <person name="Eisen J.A."/>
        </authorList>
    </citation>
    <scope>NUCLEOTIDE SEQUENCE [LARGE SCALE GENOMIC DNA]</scope>
    <source>
        <strain evidence="2">ATCC 700848 / DSM 11109 / ASRB2</strain>
    </source>
</reference>
<dbReference type="HOGENOM" id="CLU_1033363_0_0_7"/>
<name>F2NIN5_DESAR</name>
<dbReference type="AlphaFoldDB" id="F2NIN5"/>
<evidence type="ECO:0000313" key="2">
    <source>
        <dbReference type="Proteomes" id="UP000000483"/>
    </source>
</evidence>
<dbReference type="Proteomes" id="UP000000483">
    <property type="component" value="Chromosome"/>
</dbReference>
<organism evidence="1 2">
    <name type="scientific">Desulfobacca acetoxidans (strain ATCC 700848 / DSM 11109 / ASRB2)</name>
    <dbReference type="NCBI Taxonomy" id="880072"/>
    <lineage>
        <taxon>Bacteria</taxon>
        <taxon>Pseudomonadati</taxon>
        <taxon>Thermodesulfobacteriota</taxon>
        <taxon>Desulfobaccia</taxon>
        <taxon>Desulfobaccales</taxon>
        <taxon>Desulfobaccaceae</taxon>
        <taxon>Desulfobacca</taxon>
    </lineage>
</organism>
<evidence type="ECO:0000313" key="1">
    <source>
        <dbReference type="EMBL" id="AEB10510.1"/>
    </source>
</evidence>
<dbReference type="KEGG" id="dao:Desac_2695"/>
<gene>
    <name evidence="1" type="ordered locus">Desac_2695</name>
</gene>
<keyword evidence="2" id="KW-1185">Reference proteome</keyword>
<accession>F2NIN5</accession>
<proteinExistence type="predicted"/>
<dbReference type="eggNOG" id="COG4715">
    <property type="taxonomic scope" value="Bacteria"/>
</dbReference>
<dbReference type="EMBL" id="CP002629">
    <property type="protein sequence ID" value="AEB10510.1"/>
    <property type="molecule type" value="Genomic_DNA"/>
</dbReference>